<dbReference type="OrthoDB" id="2939047at2"/>
<evidence type="ECO:0000313" key="1">
    <source>
        <dbReference type="EMBL" id="GEN45492.1"/>
    </source>
</evidence>
<dbReference type="Proteomes" id="UP000321440">
    <property type="component" value="Unassembled WGS sequence"/>
</dbReference>
<sequence length="63" mass="7113">MDTAYIVPQGLALQGIPVIREDVPYIQHMLNTIYELQLAVDDHPGIHEEVPMVVVDPDVIIYD</sequence>
<dbReference type="RefSeq" id="WP_146815470.1">
    <property type="nucleotide sequence ID" value="NZ_BJYA01000005.1"/>
</dbReference>
<comment type="caution">
    <text evidence="1">The sequence shown here is derived from an EMBL/GenBank/DDBJ whole genome shotgun (WGS) entry which is preliminary data.</text>
</comment>
<accession>A0A511W7X2</accession>
<evidence type="ECO:0000313" key="2">
    <source>
        <dbReference type="Proteomes" id="UP000321440"/>
    </source>
</evidence>
<keyword evidence="2" id="KW-1185">Reference proteome</keyword>
<gene>
    <name evidence="1" type="ORF">AHA02nite_12680</name>
</gene>
<reference evidence="1 2" key="1">
    <citation type="submission" date="2019-07" db="EMBL/GenBank/DDBJ databases">
        <title>Whole genome shotgun sequence of Alkalibacillus haloalkaliphilus NBRC 103110.</title>
        <authorList>
            <person name="Hosoyama A."/>
            <person name="Uohara A."/>
            <person name="Ohji S."/>
            <person name="Ichikawa N."/>
        </authorList>
    </citation>
    <scope>NUCLEOTIDE SEQUENCE [LARGE SCALE GENOMIC DNA]</scope>
    <source>
        <strain evidence="1 2">NBRC 103110</strain>
    </source>
</reference>
<name>A0A511W7X2_9BACI</name>
<dbReference type="EMBL" id="BJYA01000005">
    <property type="protein sequence ID" value="GEN45492.1"/>
    <property type="molecule type" value="Genomic_DNA"/>
</dbReference>
<proteinExistence type="predicted"/>
<protein>
    <submittedName>
        <fullName evidence="1">Uncharacterized protein</fullName>
    </submittedName>
</protein>
<dbReference type="AlphaFoldDB" id="A0A511W7X2"/>
<organism evidence="1 2">
    <name type="scientific">Alkalibacillus haloalkaliphilus</name>
    <dbReference type="NCBI Taxonomy" id="94136"/>
    <lineage>
        <taxon>Bacteria</taxon>
        <taxon>Bacillati</taxon>
        <taxon>Bacillota</taxon>
        <taxon>Bacilli</taxon>
        <taxon>Bacillales</taxon>
        <taxon>Bacillaceae</taxon>
        <taxon>Alkalibacillus</taxon>
    </lineage>
</organism>